<protein>
    <submittedName>
        <fullName evidence="3">Uncharacterized protein</fullName>
    </submittedName>
</protein>
<evidence type="ECO:0000256" key="2">
    <source>
        <dbReference type="SAM" id="Phobius"/>
    </source>
</evidence>
<feature type="region of interest" description="Disordered" evidence="1">
    <location>
        <begin position="1"/>
        <end position="58"/>
    </location>
</feature>
<keyword evidence="2" id="KW-0812">Transmembrane</keyword>
<dbReference type="PANTHER" id="PTHR34391:SF1">
    <property type="entry name" value="UPF0658 GOLGI APPARATUS MEMBRANE PROTEIN C1952.10C-RELATED"/>
    <property type="match status" value="1"/>
</dbReference>
<name>A0A1E4ST22_9ASCO</name>
<evidence type="ECO:0000313" key="3">
    <source>
        <dbReference type="EMBL" id="ODV82631.1"/>
    </source>
</evidence>
<gene>
    <name evidence="3" type="ORF">CANARDRAFT_30674</name>
</gene>
<feature type="region of interest" description="Disordered" evidence="1">
    <location>
        <begin position="469"/>
        <end position="500"/>
    </location>
</feature>
<dbReference type="PANTHER" id="PTHR34391">
    <property type="entry name" value="UPF0658 GOLGI APPARATUS MEMBRANE PROTEIN C1952.10C-RELATED"/>
    <property type="match status" value="1"/>
</dbReference>
<dbReference type="InterPro" id="IPR040410">
    <property type="entry name" value="UPF0658_Golgi"/>
</dbReference>
<dbReference type="Proteomes" id="UP000094801">
    <property type="component" value="Unassembled WGS sequence"/>
</dbReference>
<feature type="compositionally biased region" description="Polar residues" evidence="1">
    <location>
        <begin position="490"/>
        <end position="500"/>
    </location>
</feature>
<feature type="transmembrane region" description="Helical" evidence="2">
    <location>
        <begin position="369"/>
        <end position="388"/>
    </location>
</feature>
<feature type="compositionally biased region" description="Low complexity" evidence="1">
    <location>
        <begin position="473"/>
        <end position="489"/>
    </location>
</feature>
<dbReference type="AlphaFoldDB" id="A0A1E4ST22"/>
<proteinExistence type="predicted"/>
<reference evidence="4" key="1">
    <citation type="submission" date="2016-04" db="EMBL/GenBank/DDBJ databases">
        <title>Comparative genomics of biotechnologically important yeasts.</title>
        <authorList>
            <consortium name="DOE Joint Genome Institute"/>
            <person name="Riley R."/>
            <person name="Haridas S."/>
            <person name="Wolfe K.H."/>
            <person name="Lopes M.R."/>
            <person name="Hittinger C.T."/>
            <person name="Goker M."/>
            <person name="Salamov A."/>
            <person name="Wisecaver J."/>
            <person name="Long T.M."/>
            <person name="Aerts A.L."/>
            <person name="Barry K."/>
            <person name="Choi C."/>
            <person name="Clum A."/>
            <person name="Coughlan A.Y."/>
            <person name="Deshpande S."/>
            <person name="Douglass A.P."/>
            <person name="Hanson S.J."/>
            <person name="Klenk H.-P."/>
            <person name="Labutti K."/>
            <person name="Lapidus A."/>
            <person name="Lindquist E."/>
            <person name="Lipzen A."/>
            <person name="Meier-Kolthoff J.P."/>
            <person name="Ohm R.A."/>
            <person name="Otillar R.P."/>
            <person name="Pangilinan J."/>
            <person name="Peng Y."/>
            <person name="Rokas A."/>
            <person name="Rosa C.A."/>
            <person name="Scheuner C."/>
            <person name="Sibirny A.A."/>
            <person name="Slot J.C."/>
            <person name="Stielow J.B."/>
            <person name="Sun H."/>
            <person name="Kurtzman C.P."/>
            <person name="Blackwell M."/>
            <person name="Grigoriev I.V."/>
            <person name="Jeffries T.W."/>
        </authorList>
    </citation>
    <scope>NUCLEOTIDE SEQUENCE [LARGE SCALE GENOMIC DNA]</scope>
    <source>
        <strain evidence="4">NRRL YB-2248</strain>
    </source>
</reference>
<organism evidence="3 4">
    <name type="scientific">[Candida] arabinofermentans NRRL YB-2248</name>
    <dbReference type="NCBI Taxonomy" id="983967"/>
    <lineage>
        <taxon>Eukaryota</taxon>
        <taxon>Fungi</taxon>
        <taxon>Dikarya</taxon>
        <taxon>Ascomycota</taxon>
        <taxon>Saccharomycotina</taxon>
        <taxon>Pichiomycetes</taxon>
        <taxon>Pichiales</taxon>
        <taxon>Pichiaceae</taxon>
        <taxon>Ogataea</taxon>
        <taxon>Ogataea/Candida clade</taxon>
    </lineage>
</organism>
<evidence type="ECO:0000256" key="1">
    <source>
        <dbReference type="SAM" id="MobiDB-lite"/>
    </source>
</evidence>
<dbReference type="GO" id="GO:0005794">
    <property type="term" value="C:Golgi apparatus"/>
    <property type="evidence" value="ECO:0007669"/>
    <property type="project" value="TreeGrafter"/>
</dbReference>
<feature type="transmembrane region" description="Helical" evidence="2">
    <location>
        <begin position="170"/>
        <end position="192"/>
    </location>
</feature>
<feature type="transmembrane region" description="Helical" evidence="2">
    <location>
        <begin position="197"/>
        <end position="216"/>
    </location>
</feature>
<keyword evidence="4" id="KW-1185">Reference proteome</keyword>
<sequence length="523" mass="57838">MNTIKAGVSSIRSGSQARSNRSNRSRSRSAMRSGRSSMSAGSRSRSGSNRMSTGSRNSDISGHLSFEGLQNTGDVYAFNDPEQRNEGKELAKSFWKKFSDNVWNNDNTWVKAFLIVSCFATLVILAIECAIFGLFMVRFDYDIGKNDIFNPINAIYGFYRYYLKQKRRAMAAYLALYIYAEVYQAFMTLVVLYTRNVFHLTSCILFLIAMAIYSGIEYNELENTITNINAYSKLFETATSTFNEHTGNASSAINGLSIVVIVISALSCLILAFIGYKLRSSFKQTAGETIGNNNKLITANVIFNFHRDALLLAFFFCPGFFLQAIIIAPDKSDAEFGLSIAGLVLSFIVILTSDFYASREMKLGTIFSNAWFVLGLALIIVKLVRIYTRYSDEDLPGRQSVVAFGVITALLLVGLIILSSLVVKNFGLGLYQIYSRNYNWLSKAKDQPIPNRASDVLGVDEKGLLQSDGEAKGSGQQSVVSLGQQTSQQNNAIGQNSTTQPMTHAALVSSSVPAYPQREDIDF</sequence>
<feature type="transmembrane region" description="Helical" evidence="2">
    <location>
        <begin position="309"/>
        <end position="328"/>
    </location>
</feature>
<feature type="compositionally biased region" description="Low complexity" evidence="1">
    <location>
        <begin position="30"/>
        <end position="58"/>
    </location>
</feature>
<evidence type="ECO:0000313" key="4">
    <source>
        <dbReference type="Proteomes" id="UP000094801"/>
    </source>
</evidence>
<feature type="transmembrane region" description="Helical" evidence="2">
    <location>
        <begin position="334"/>
        <end position="357"/>
    </location>
</feature>
<feature type="transmembrane region" description="Helical" evidence="2">
    <location>
        <begin position="400"/>
        <end position="423"/>
    </location>
</feature>
<dbReference type="OrthoDB" id="2448307at2759"/>
<keyword evidence="2" id="KW-1133">Transmembrane helix</keyword>
<accession>A0A1E4ST22</accession>
<dbReference type="EMBL" id="KV453878">
    <property type="protein sequence ID" value="ODV82631.1"/>
    <property type="molecule type" value="Genomic_DNA"/>
</dbReference>
<feature type="transmembrane region" description="Helical" evidence="2">
    <location>
        <begin position="112"/>
        <end position="137"/>
    </location>
</feature>
<keyword evidence="2" id="KW-0472">Membrane</keyword>
<feature type="transmembrane region" description="Helical" evidence="2">
    <location>
        <begin position="252"/>
        <end position="274"/>
    </location>
</feature>